<dbReference type="KEGG" id="dpx:DAPPUDRAFT_325059"/>
<evidence type="ECO:0000313" key="3">
    <source>
        <dbReference type="Proteomes" id="UP000000305"/>
    </source>
</evidence>
<evidence type="ECO:0000313" key="2">
    <source>
        <dbReference type="EMBL" id="EFX73681.1"/>
    </source>
</evidence>
<dbReference type="Proteomes" id="UP000000305">
    <property type="component" value="Unassembled WGS sequence"/>
</dbReference>
<evidence type="ECO:0000256" key="1">
    <source>
        <dbReference type="SAM" id="SignalP"/>
    </source>
</evidence>
<organism evidence="2 3">
    <name type="scientific">Daphnia pulex</name>
    <name type="common">Water flea</name>
    <dbReference type="NCBI Taxonomy" id="6669"/>
    <lineage>
        <taxon>Eukaryota</taxon>
        <taxon>Metazoa</taxon>
        <taxon>Ecdysozoa</taxon>
        <taxon>Arthropoda</taxon>
        <taxon>Crustacea</taxon>
        <taxon>Branchiopoda</taxon>
        <taxon>Diplostraca</taxon>
        <taxon>Cladocera</taxon>
        <taxon>Anomopoda</taxon>
        <taxon>Daphniidae</taxon>
        <taxon>Daphnia</taxon>
    </lineage>
</organism>
<gene>
    <name evidence="2" type="ORF">DAPPUDRAFT_325059</name>
</gene>
<sequence length="67" mass="7520">MIRRNPLRNACLLLMVVLALMNTAFNAAPVEVARQIAVPVLIDDGNDVVENATTAPDQHWWNVFWGF</sequence>
<protein>
    <submittedName>
        <fullName evidence="2">Uncharacterized protein</fullName>
    </submittedName>
</protein>
<accession>E9H3L0</accession>
<dbReference type="HOGENOM" id="CLU_2815058_0_0_1"/>
<dbReference type="AlphaFoldDB" id="E9H3L0"/>
<feature type="signal peptide" evidence="1">
    <location>
        <begin position="1"/>
        <end position="27"/>
    </location>
</feature>
<proteinExistence type="predicted"/>
<dbReference type="InParanoid" id="E9H3L0"/>
<dbReference type="EMBL" id="GL732589">
    <property type="protein sequence ID" value="EFX73681.1"/>
    <property type="molecule type" value="Genomic_DNA"/>
</dbReference>
<reference evidence="2 3" key="1">
    <citation type="journal article" date="2011" name="Science">
        <title>The ecoresponsive genome of Daphnia pulex.</title>
        <authorList>
            <person name="Colbourne J.K."/>
            <person name="Pfrender M.E."/>
            <person name="Gilbert D."/>
            <person name="Thomas W.K."/>
            <person name="Tucker A."/>
            <person name="Oakley T.H."/>
            <person name="Tokishita S."/>
            <person name="Aerts A."/>
            <person name="Arnold G.J."/>
            <person name="Basu M.K."/>
            <person name="Bauer D.J."/>
            <person name="Caceres C.E."/>
            <person name="Carmel L."/>
            <person name="Casola C."/>
            <person name="Choi J.H."/>
            <person name="Detter J.C."/>
            <person name="Dong Q."/>
            <person name="Dusheyko S."/>
            <person name="Eads B.D."/>
            <person name="Frohlich T."/>
            <person name="Geiler-Samerotte K.A."/>
            <person name="Gerlach D."/>
            <person name="Hatcher P."/>
            <person name="Jogdeo S."/>
            <person name="Krijgsveld J."/>
            <person name="Kriventseva E.V."/>
            <person name="Kultz D."/>
            <person name="Laforsch C."/>
            <person name="Lindquist E."/>
            <person name="Lopez J."/>
            <person name="Manak J.R."/>
            <person name="Muller J."/>
            <person name="Pangilinan J."/>
            <person name="Patwardhan R.P."/>
            <person name="Pitluck S."/>
            <person name="Pritham E.J."/>
            <person name="Rechtsteiner A."/>
            <person name="Rho M."/>
            <person name="Rogozin I.B."/>
            <person name="Sakarya O."/>
            <person name="Salamov A."/>
            <person name="Schaack S."/>
            <person name="Shapiro H."/>
            <person name="Shiga Y."/>
            <person name="Skalitzky C."/>
            <person name="Smith Z."/>
            <person name="Souvorov A."/>
            <person name="Sung W."/>
            <person name="Tang Z."/>
            <person name="Tsuchiya D."/>
            <person name="Tu H."/>
            <person name="Vos H."/>
            <person name="Wang M."/>
            <person name="Wolf Y.I."/>
            <person name="Yamagata H."/>
            <person name="Yamada T."/>
            <person name="Ye Y."/>
            <person name="Shaw J.R."/>
            <person name="Andrews J."/>
            <person name="Crease T.J."/>
            <person name="Tang H."/>
            <person name="Lucas S.M."/>
            <person name="Robertson H.M."/>
            <person name="Bork P."/>
            <person name="Koonin E.V."/>
            <person name="Zdobnov E.M."/>
            <person name="Grigoriev I.V."/>
            <person name="Lynch M."/>
            <person name="Boore J.L."/>
        </authorList>
    </citation>
    <scope>NUCLEOTIDE SEQUENCE [LARGE SCALE GENOMIC DNA]</scope>
</reference>
<keyword evidence="3" id="KW-1185">Reference proteome</keyword>
<keyword evidence="1" id="KW-0732">Signal</keyword>
<feature type="chain" id="PRO_5003241479" evidence="1">
    <location>
        <begin position="28"/>
        <end position="67"/>
    </location>
</feature>
<name>E9H3L0_DAPPU</name>